<dbReference type="Proteomes" id="UP000230093">
    <property type="component" value="Unassembled WGS sequence"/>
</dbReference>
<dbReference type="SUPFAM" id="SSF53041">
    <property type="entry name" value="Resolvase-like"/>
    <property type="match status" value="1"/>
</dbReference>
<dbReference type="PANTHER" id="PTHR30461">
    <property type="entry name" value="DNA-INVERTASE FROM LAMBDOID PROPHAGE"/>
    <property type="match status" value="1"/>
</dbReference>
<dbReference type="AlphaFoldDB" id="A0A2H0WBX0"/>
<dbReference type="Gene3D" id="3.40.50.1390">
    <property type="entry name" value="Resolvase, N-terminal catalytic domain"/>
    <property type="match status" value="1"/>
</dbReference>
<dbReference type="GO" id="GO:0003677">
    <property type="term" value="F:DNA binding"/>
    <property type="evidence" value="ECO:0007669"/>
    <property type="project" value="InterPro"/>
</dbReference>
<dbReference type="PROSITE" id="PS51736">
    <property type="entry name" value="RECOMBINASES_3"/>
    <property type="match status" value="1"/>
</dbReference>
<evidence type="ECO:0000259" key="1">
    <source>
        <dbReference type="PROSITE" id="PS51736"/>
    </source>
</evidence>
<dbReference type="CDD" id="cd00338">
    <property type="entry name" value="Ser_Recombinase"/>
    <property type="match status" value="1"/>
</dbReference>
<sequence>MNDKPAHTPADLANLLISIRGESEVKDPAQFRYVVYARKSTESEERQIRSLGDQIADCEQMAENRNLTMVGKPIRESESAKEPGIRPRFRKMIDDLNGGKYDGIIAWHPDRLSRNMRDAGEIIDLLDKGIIKDLQFVNFTFDNNASGKMLLGIAFVLSKQYSDQLSDVVTRGIRRSIEEGKWLTTAKHGYYRDRNQLLRPDGNNFHLIKKAWLSSTPFFKNKFFDFACI</sequence>
<dbReference type="InterPro" id="IPR036162">
    <property type="entry name" value="Resolvase-like_N_sf"/>
</dbReference>
<comment type="caution">
    <text evidence="2">The sequence shown here is derived from an EMBL/GenBank/DDBJ whole genome shotgun (WGS) entry which is preliminary data.</text>
</comment>
<protein>
    <recommendedName>
        <fullName evidence="1">Resolvase/invertase-type recombinase catalytic domain-containing protein</fullName>
    </recommendedName>
</protein>
<accession>A0A2H0WBX0</accession>
<dbReference type="SMART" id="SM00857">
    <property type="entry name" value="Resolvase"/>
    <property type="match status" value="1"/>
</dbReference>
<evidence type="ECO:0000313" key="3">
    <source>
        <dbReference type="Proteomes" id="UP000230093"/>
    </source>
</evidence>
<proteinExistence type="predicted"/>
<organism evidence="2 3">
    <name type="scientific">Candidatus Beckwithbacteria bacterium CG10_big_fil_rev_8_21_14_0_10_34_10</name>
    <dbReference type="NCBI Taxonomy" id="1974495"/>
    <lineage>
        <taxon>Bacteria</taxon>
        <taxon>Candidatus Beckwithiibacteriota</taxon>
    </lineage>
</organism>
<dbReference type="GO" id="GO:0000150">
    <property type="term" value="F:DNA strand exchange activity"/>
    <property type="evidence" value="ECO:0007669"/>
    <property type="project" value="InterPro"/>
</dbReference>
<feature type="domain" description="Resolvase/invertase-type recombinase catalytic" evidence="1">
    <location>
        <begin position="32"/>
        <end position="180"/>
    </location>
</feature>
<evidence type="ECO:0000313" key="2">
    <source>
        <dbReference type="EMBL" id="PIS09428.1"/>
    </source>
</evidence>
<reference evidence="3" key="1">
    <citation type="submission" date="2017-09" db="EMBL/GenBank/DDBJ databases">
        <title>Depth-based differentiation of microbial function through sediment-hosted aquifers and enrichment of novel symbionts in the deep terrestrial subsurface.</title>
        <authorList>
            <person name="Probst A.J."/>
            <person name="Ladd B."/>
            <person name="Jarett J.K."/>
            <person name="Geller-Mcgrath D.E."/>
            <person name="Sieber C.M.K."/>
            <person name="Emerson J.B."/>
            <person name="Anantharaman K."/>
            <person name="Thomas B.C."/>
            <person name="Malmstrom R."/>
            <person name="Stieglmeier M."/>
            <person name="Klingl A."/>
            <person name="Woyke T."/>
            <person name="Ryan C.M."/>
            <person name="Banfield J.F."/>
        </authorList>
    </citation>
    <scope>NUCLEOTIDE SEQUENCE [LARGE SCALE GENOMIC DNA]</scope>
</reference>
<name>A0A2H0WBX0_9BACT</name>
<dbReference type="InterPro" id="IPR006119">
    <property type="entry name" value="Resolv_N"/>
</dbReference>
<dbReference type="EMBL" id="PEZT01000009">
    <property type="protein sequence ID" value="PIS09428.1"/>
    <property type="molecule type" value="Genomic_DNA"/>
</dbReference>
<dbReference type="InterPro" id="IPR050639">
    <property type="entry name" value="SSR_resolvase"/>
</dbReference>
<dbReference type="Pfam" id="PF00239">
    <property type="entry name" value="Resolvase"/>
    <property type="match status" value="1"/>
</dbReference>
<dbReference type="PANTHER" id="PTHR30461:SF23">
    <property type="entry name" value="DNA RECOMBINASE-RELATED"/>
    <property type="match status" value="1"/>
</dbReference>
<gene>
    <name evidence="2" type="ORF">COT75_01360</name>
</gene>